<reference evidence="1 2" key="1">
    <citation type="submission" date="2015-05" db="EMBL/GenBank/DDBJ databases">
        <title>Evolution of Trichinella species and genotypes.</title>
        <authorList>
            <person name="Korhonen P.K."/>
            <person name="Edoardo P."/>
            <person name="Giuseppe L.R."/>
            <person name="Gasser R.B."/>
        </authorList>
    </citation>
    <scope>NUCLEOTIDE SEQUENCE [LARGE SCALE GENOMIC DNA]</scope>
    <source>
        <strain evidence="1">ISS10</strain>
    </source>
</reference>
<gene>
    <name evidence="1" type="ORF">T02_1032</name>
</gene>
<dbReference type="Proteomes" id="UP000054721">
    <property type="component" value="Unassembled WGS sequence"/>
</dbReference>
<keyword evidence="2" id="KW-1185">Reference proteome</keyword>
<protein>
    <submittedName>
        <fullName evidence="1">Uncharacterized protein</fullName>
    </submittedName>
</protein>
<sequence>MNTQSCSYQSHQISNIKARKQSVVEQSDNLKFSSQYRKCVLCQSEASTFLAVIILTRANFHVEPLCPYF</sequence>
<proteinExistence type="predicted"/>
<evidence type="ECO:0000313" key="2">
    <source>
        <dbReference type="Proteomes" id="UP000054721"/>
    </source>
</evidence>
<name>A0A0V1KY40_9BILA</name>
<accession>A0A0V1KY40</accession>
<dbReference type="EMBL" id="JYDW01000199">
    <property type="protein sequence ID" value="KRZ52227.1"/>
    <property type="molecule type" value="Genomic_DNA"/>
</dbReference>
<dbReference type="AlphaFoldDB" id="A0A0V1KY40"/>
<organism evidence="1 2">
    <name type="scientific">Trichinella nativa</name>
    <dbReference type="NCBI Taxonomy" id="6335"/>
    <lineage>
        <taxon>Eukaryota</taxon>
        <taxon>Metazoa</taxon>
        <taxon>Ecdysozoa</taxon>
        <taxon>Nematoda</taxon>
        <taxon>Enoplea</taxon>
        <taxon>Dorylaimia</taxon>
        <taxon>Trichinellida</taxon>
        <taxon>Trichinellidae</taxon>
        <taxon>Trichinella</taxon>
    </lineage>
</organism>
<evidence type="ECO:0000313" key="1">
    <source>
        <dbReference type="EMBL" id="KRZ52227.1"/>
    </source>
</evidence>
<comment type="caution">
    <text evidence="1">The sequence shown here is derived from an EMBL/GenBank/DDBJ whole genome shotgun (WGS) entry which is preliminary data.</text>
</comment>